<reference evidence="2" key="1">
    <citation type="submission" date="2022-10" db="EMBL/GenBank/DDBJ databases">
        <title>Genome assembly of Pristionchus species.</title>
        <authorList>
            <person name="Yoshida K."/>
            <person name="Sommer R.J."/>
        </authorList>
    </citation>
    <scope>NUCLEOTIDE SEQUENCE [LARGE SCALE GENOMIC DNA]</scope>
    <source>
        <strain evidence="2">RS5460</strain>
    </source>
</reference>
<evidence type="ECO:0000313" key="2">
    <source>
        <dbReference type="Proteomes" id="UP001328107"/>
    </source>
</evidence>
<dbReference type="EMBL" id="BTRK01000004">
    <property type="protein sequence ID" value="GMR47697.1"/>
    <property type="molecule type" value="Genomic_DNA"/>
</dbReference>
<dbReference type="AlphaFoldDB" id="A0AAN5I0R9"/>
<organism evidence="1 2">
    <name type="scientific">Pristionchus mayeri</name>
    <dbReference type="NCBI Taxonomy" id="1317129"/>
    <lineage>
        <taxon>Eukaryota</taxon>
        <taxon>Metazoa</taxon>
        <taxon>Ecdysozoa</taxon>
        <taxon>Nematoda</taxon>
        <taxon>Chromadorea</taxon>
        <taxon>Rhabditida</taxon>
        <taxon>Rhabditina</taxon>
        <taxon>Diplogasteromorpha</taxon>
        <taxon>Diplogasteroidea</taxon>
        <taxon>Neodiplogasteridae</taxon>
        <taxon>Pristionchus</taxon>
    </lineage>
</organism>
<protein>
    <submittedName>
        <fullName evidence="1">Uncharacterized protein</fullName>
    </submittedName>
</protein>
<keyword evidence="2" id="KW-1185">Reference proteome</keyword>
<sequence length="182" mass="20895">MSTRGRWEEPARETLFTRTSLRDESSSFHVHSRESSSPSLLVLDFSSSFHDLHRVLPLQYDVPLNEIRSFSSFRDDLHHGALRSSSQRVDDYFPRLLLPRNHYCGSPPSLPPLLLRPCSLLHGHPNESRVPRAPQESLHLLPLLLHSDGRDLRDFPCVLLHFSSHVHDDPRDVLRGVSMQRG</sequence>
<gene>
    <name evidence="1" type="ORF">PMAYCL1PPCAC_17892</name>
</gene>
<name>A0AAN5I0R9_9BILA</name>
<proteinExistence type="predicted"/>
<comment type="caution">
    <text evidence="1">The sequence shown here is derived from an EMBL/GenBank/DDBJ whole genome shotgun (WGS) entry which is preliminary data.</text>
</comment>
<evidence type="ECO:0000313" key="1">
    <source>
        <dbReference type="EMBL" id="GMR47697.1"/>
    </source>
</evidence>
<dbReference type="Proteomes" id="UP001328107">
    <property type="component" value="Unassembled WGS sequence"/>
</dbReference>
<accession>A0AAN5I0R9</accession>